<sequence>MASLAQPQSPILHSWTAPGHYLNCSICRNYRRQKSQEAEAEARRVGRSCAIGAGQPYNSRVLAVSPRLQTPNLRNILRRQGLNAATRRVTIQVPSLLYPVRPNETVGLRTGLLREGLTRKRPFTCSNNPEPAQYLVPDNLHHFPDVSNNVPYDTPRSVPHNVSYYVPGQFPEDIDDQAVPDFWALNTELIRQAALERATTSSTPVTENYFSMPGTWPSWADDPNGIPPPVPLPAVPLLHVERENPVNLPGPARNGFFTYFGELSARFLGVFQAAIWRPVQVVQPPQQDTNVTTTTNAVTTATQAAESGDFRVPKRPRSNTGPAQAGIQQFGPSRRRLSGKSTSLGLGRRTGSVYNRHMTSNSLAPNRVRNRSQNDPNFNYAGHFSLDAIYASDSEDEDANNEDVYPGSPMDIDTPEPIVSHETDAIPAQQSIYATHSQSKLKSDEQKPIALNTTEAISAQRSIHPIKADSKAKLSSATAAARRAVNLFPKNSAAPKAPLTPPFIKGDASIGTLPPSPPVVEKLRHKSTAASTSADVPSPRKSEKALYENALDFFTHDISHSLPGLEDERLPPDALKVEHLKRQLRERLRQEEIESQNAALASLGVRRPKSALIREPSPEWVNRALDAPSNGMFNPQTVHPDAVELKPRDFAKLVPSTAWLNDDCIQSTLCCLATYINKKANVKPKVDAPKCVPITSLYWKTFCQDHNKLYPRPFGRKWNMTPGNFLDIDTVLIPVNSNSHWTLIVIRPSRRTVSYLDSFHQPNETQIRHAYQWLELFLGDKFVADDWSTQEFGAPRQTNAWDCGMFVITNAMCLGLGLSPMCYNEDKMPIQRRRIAAMLLNGGFHGEFDLSDL</sequence>
<dbReference type="Pfam" id="PF02902">
    <property type="entry name" value="Peptidase_C48"/>
    <property type="match status" value="1"/>
</dbReference>
<evidence type="ECO:0000256" key="6">
    <source>
        <dbReference type="SAM" id="MobiDB-lite"/>
    </source>
</evidence>
<name>A0A7C8IXT4_9PEZI</name>
<organism evidence="8 9">
    <name type="scientific">Xylaria multiplex</name>
    <dbReference type="NCBI Taxonomy" id="323545"/>
    <lineage>
        <taxon>Eukaryota</taxon>
        <taxon>Fungi</taxon>
        <taxon>Dikarya</taxon>
        <taxon>Ascomycota</taxon>
        <taxon>Pezizomycotina</taxon>
        <taxon>Sordariomycetes</taxon>
        <taxon>Xylariomycetidae</taxon>
        <taxon>Xylariales</taxon>
        <taxon>Xylariaceae</taxon>
        <taxon>Xylaria</taxon>
    </lineage>
</organism>
<dbReference type="GO" id="GO:0005634">
    <property type="term" value="C:nucleus"/>
    <property type="evidence" value="ECO:0007669"/>
    <property type="project" value="TreeGrafter"/>
</dbReference>
<feature type="domain" description="Ubiquitin-like protease family profile" evidence="7">
    <location>
        <begin position="643"/>
        <end position="814"/>
    </location>
</feature>
<dbReference type="GO" id="GO:0006508">
    <property type="term" value="P:proteolysis"/>
    <property type="evidence" value="ECO:0007669"/>
    <property type="project" value="UniProtKB-KW"/>
</dbReference>
<evidence type="ECO:0000256" key="1">
    <source>
        <dbReference type="ARBA" id="ARBA00005234"/>
    </source>
</evidence>
<dbReference type="PANTHER" id="PTHR12606">
    <property type="entry name" value="SENTRIN/SUMO-SPECIFIC PROTEASE"/>
    <property type="match status" value="1"/>
</dbReference>
<dbReference type="PANTHER" id="PTHR12606:SF141">
    <property type="entry name" value="GH15225P-RELATED"/>
    <property type="match status" value="1"/>
</dbReference>
<feature type="region of interest" description="Disordered" evidence="6">
    <location>
        <begin position="305"/>
        <end position="379"/>
    </location>
</feature>
<dbReference type="Gene3D" id="3.40.395.10">
    <property type="entry name" value="Adenoviral Proteinase, Chain A"/>
    <property type="match status" value="1"/>
</dbReference>
<dbReference type="GO" id="GO:0016929">
    <property type="term" value="F:deSUMOylase activity"/>
    <property type="evidence" value="ECO:0007669"/>
    <property type="project" value="TreeGrafter"/>
</dbReference>
<keyword evidence="4" id="KW-0788">Thiol protease</keyword>
<feature type="region of interest" description="Disordered" evidence="6">
    <location>
        <begin position="514"/>
        <end position="541"/>
    </location>
</feature>
<dbReference type="InterPro" id="IPR003653">
    <property type="entry name" value="Peptidase_C48_C"/>
</dbReference>
<evidence type="ECO:0000313" key="9">
    <source>
        <dbReference type="Proteomes" id="UP000481858"/>
    </source>
</evidence>
<dbReference type="OrthoDB" id="1939479at2759"/>
<feature type="compositionally biased region" description="Polar residues" evidence="6">
    <location>
        <begin position="318"/>
        <end position="331"/>
    </location>
</feature>
<keyword evidence="2" id="KW-0645">Protease</keyword>
<reference evidence="8 9" key="1">
    <citation type="submission" date="2019-12" db="EMBL/GenBank/DDBJ databases">
        <title>Draft genome sequence of the ascomycete Xylaria multiplex DSM 110363.</title>
        <authorList>
            <person name="Buettner E."/>
            <person name="Kellner H."/>
        </authorList>
    </citation>
    <scope>NUCLEOTIDE SEQUENCE [LARGE SCALE GENOMIC DNA]</scope>
    <source>
        <strain evidence="8 9">DSM 110363</strain>
    </source>
</reference>
<evidence type="ECO:0000256" key="5">
    <source>
        <dbReference type="SAM" id="Coils"/>
    </source>
</evidence>
<feature type="region of interest" description="Disordered" evidence="6">
    <location>
        <begin position="394"/>
        <end position="417"/>
    </location>
</feature>
<dbReference type="PROSITE" id="PS50600">
    <property type="entry name" value="ULP_PROTEASE"/>
    <property type="match status" value="1"/>
</dbReference>
<keyword evidence="3" id="KW-0378">Hydrolase</keyword>
<feature type="coiled-coil region" evidence="5">
    <location>
        <begin position="574"/>
        <end position="601"/>
    </location>
</feature>
<dbReference type="EMBL" id="WUBL01000093">
    <property type="protein sequence ID" value="KAF2966259.1"/>
    <property type="molecule type" value="Genomic_DNA"/>
</dbReference>
<proteinExistence type="inferred from homology"/>
<comment type="caution">
    <text evidence="8">The sequence shown here is derived from an EMBL/GenBank/DDBJ whole genome shotgun (WGS) entry which is preliminary data.</text>
</comment>
<evidence type="ECO:0000259" key="7">
    <source>
        <dbReference type="PROSITE" id="PS50600"/>
    </source>
</evidence>
<evidence type="ECO:0000256" key="2">
    <source>
        <dbReference type="ARBA" id="ARBA00022670"/>
    </source>
</evidence>
<keyword evidence="9" id="KW-1185">Reference proteome</keyword>
<dbReference type="InParanoid" id="A0A7C8IXT4"/>
<evidence type="ECO:0000313" key="8">
    <source>
        <dbReference type="EMBL" id="KAF2966259.1"/>
    </source>
</evidence>
<evidence type="ECO:0000256" key="4">
    <source>
        <dbReference type="ARBA" id="ARBA00022807"/>
    </source>
</evidence>
<evidence type="ECO:0000256" key="3">
    <source>
        <dbReference type="ARBA" id="ARBA00022801"/>
    </source>
</evidence>
<gene>
    <name evidence="8" type="ORF">GQX73_g7291</name>
</gene>
<dbReference type="SUPFAM" id="SSF54001">
    <property type="entry name" value="Cysteine proteinases"/>
    <property type="match status" value="1"/>
</dbReference>
<dbReference type="AlphaFoldDB" id="A0A7C8IXT4"/>
<dbReference type="GO" id="GO:0016926">
    <property type="term" value="P:protein desumoylation"/>
    <property type="evidence" value="ECO:0007669"/>
    <property type="project" value="TreeGrafter"/>
</dbReference>
<accession>A0A7C8IXT4</accession>
<dbReference type="InterPro" id="IPR038765">
    <property type="entry name" value="Papain-like_cys_pep_sf"/>
</dbReference>
<keyword evidence="5" id="KW-0175">Coiled coil</keyword>
<comment type="similarity">
    <text evidence="1">Belongs to the peptidase C48 family.</text>
</comment>
<dbReference type="Proteomes" id="UP000481858">
    <property type="component" value="Unassembled WGS sequence"/>
</dbReference>
<protein>
    <recommendedName>
        <fullName evidence="7">Ubiquitin-like protease family profile domain-containing protein</fullName>
    </recommendedName>
</protein>